<reference evidence="2" key="1">
    <citation type="submission" date="2013-02" db="EMBL/GenBank/DDBJ databases">
        <authorList>
            <person name="Hughes D."/>
        </authorList>
    </citation>
    <scope>NUCLEOTIDE SEQUENCE</scope>
    <source>
        <strain>Durham</strain>
        <strain evidence="2">NC isolate 2 -- Noor lab</strain>
    </source>
</reference>
<proteinExistence type="predicted"/>
<dbReference type="AlphaFoldDB" id="T1H0G0"/>
<dbReference type="STRING" id="36166.T1H0G0"/>
<dbReference type="Proteomes" id="UP000015102">
    <property type="component" value="Unassembled WGS sequence"/>
</dbReference>
<name>T1H0G0_MEGSC</name>
<evidence type="ECO:0000313" key="2">
    <source>
        <dbReference type="Proteomes" id="UP000015102"/>
    </source>
</evidence>
<protein>
    <recommendedName>
        <fullName evidence="3">Cytochrome P450</fullName>
    </recommendedName>
</protein>
<dbReference type="HOGENOM" id="CLU_2640937_0_0_1"/>
<organism evidence="1 2">
    <name type="scientific">Megaselia scalaris</name>
    <name type="common">Humpbacked fly</name>
    <name type="synonym">Phora scalaris</name>
    <dbReference type="NCBI Taxonomy" id="36166"/>
    <lineage>
        <taxon>Eukaryota</taxon>
        <taxon>Metazoa</taxon>
        <taxon>Ecdysozoa</taxon>
        <taxon>Arthropoda</taxon>
        <taxon>Hexapoda</taxon>
        <taxon>Insecta</taxon>
        <taxon>Pterygota</taxon>
        <taxon>Neoptera</taxon>
        <taxon>Endopterygota</taxon>
        <taxon>Diptera</taxon>
        <taxon>Brachycera</taxon>
        <taxon>Muscomorpha</taxon>
        <taxon>Platypezoidea</taxon>
        <taxon>Phoridae</taxon>
        <taxon>Megaseliini</taxon>
        <taxon>Megaselia</taxon>
    </lineage>
</organism>
<keyword evidence="2" id="KW-1185">Reference proteome</keyword>
<evidence type="ECO:0000313" key="1">
    <source>
        <dbReference type="EnsemblMetazoa" id="MESCA009638-PA"/>
    </source>
</evidence>
<evidence type="ECO:0008006" key="3">
    <source>
        <dbReference type="Google" id="ProtNLM"/>
    </source>
</evidence>
<reference evidence="1" key="2">
    <citation type="submission" date="2015-06" db="UniProtKB">
        <authorList>
            <consortium name="EnsemblMetazoa"/>
        </authorList>
    </citation>
    <scope>IDENTIFICATION</scope>
</reference>
<dbReference type="EMBL" id="CAQQ02385784">
    <property type="status" value="NOT_ANNOTATED_CDS"/>
    <property type="molecule type" value="Genomic_DNA"/>
</dbReference>
<dbReference type="EMBL" id="CAQQ02385785">
    <property type="status" value="NOT_ANNOTATED_CDS"/>
    <property type="molecule type" value="Genomic_DNA"/>
</dbReference>
<sequence length="77" mass="8864">MSNTFPGRIQYAYDSSMESTSESSSIVGLFEMKTPLFMVRHPDLVRQILISDFDHFVNHRKVFDLDHDALLGIPFSQ</sequence>
<accession>T1H0G0</accession>
<dbReference type="EnsemblMetazoa" id="MESCA009638-RA">
    <property type="protein sequence ID" value="MESCA009638-PA"/>
    <property type="gene ID" value="MESCA009638"/>
</dbReference>